<dbReference type="InterPro" id="IPR029045">
    <property type="entry name" value="ClpP/crotonase-like_dom_sf"/>
</dbReference>
<reference evidence="4" key="1">
    <citation type="journal article" date="2019" name="Int. J. Syst. Evol. Microbiol.">
        <title>The Global Catalogue of Microorganisms (GCM) 10K type strain sequencing project: providing services to taxonomists for standard genome sequencing and annotation.</title>
        <authorList>
            <consortium name="The Broad Institute Genomics Platform"/>
            <consortium name="The Broad Institute Genome Sequencing Center for Infectious Disease"/>
            <person name="Wu L."/>
            <person name="Ma J."/>
        </authorList>
    </citation>
    <scope>NUCLEOTIDE SEQUENCE [LARGE SCALE GENOMIC DNA]</scope>
    <source>
        <strain evidence="4">CCUG 60023</strain>
    </source>
</reference>
<dbReference type="EMBL" id="JBHTJV010000003">
    <property type="protein sequence ID" value="MFD0915985.1"/>
    <property type="molecule type" value="Genomic_DNA"/>
</dbReference>
<dbReference type="Proteomes" id="UP001597101">
    <property type="component" value="Unassembled WGS sequence"/>
</dbReference>
<dbReference type="PANTHER" id="PTHR43802">
    <property type="entry name" value="ENOYL-COA HYDRATASE"/>
    <property type="match status" value="1"/>
</dbReference>
<sequence length="262" mass="27875">MDAPNDDLLIERHGRVLVVSINRPHRRNAVDRATGDALYAAFNDFEADDGVDVAVLTGTEGAFCAGFDLISLAESGSSARVEDGGEGDLGPMGPTRMVLSKPVIAAIEGHAVAGGMELALWCDLRVMAADATFGIYCRRFGVPLVDGGTFRLARLIGESRAMDLVLTGRPVDAAEAERIGLANRVVPSGTALDAALALATSLTKFPQTCMRNDRLSMLQQWGMSHDEALRNEYRLGLETMDTGETLDGAKRFSGGEGRGGKF</sequence>
<dbReference type="Pfam" id="PF00378">
    <property type="entry name" value="ECH_1"/>
    <property type="match status" value="1"/>
</dbReference>
<dbReference type="CDD" id="cd06558">
    <property type="entry name" value="crotonase-like"/>
    <property type="match status" value="1"/>
</dbReference>
<protein>
    <submittedName>
        <fullName evidence="3">Crotonase/enoyl-CoA hydratase family protein</fullName>
    </submittedName>
</protein>
<dbReference type="InterPro" id="IPR018376">
    <property type="entry name" value="Enoyl-CoA_hyd/isom_CS"/>
</dbReference>
<dbReference type="PANTHER" id="PTHR43802:SF1">
    <property type="entry name" value="IP11341P-RELATED"/>
    <property type="match status" value="1"/>
</dbReference>
<dbReference type="InterPro" id="IPR001753">
    <property type="entry name" value="Enoyl-CoA_hydra/iso"/>
</dbReference>
<dbReference type="SUPFAM" id="SSF52096">
    <property type="entry name" value="ClpP/crotonase"/>
    <property type="match status" value="1"/>
</dbReference>
<evidence type="ECO:0000256" key="1">
    <source>
        <dbReference type="ARBA" id="ARBA00005254"/>
    </source>
</evidence>
<accession>A0ABW3FCT5</accession>
<dbReference type="Gene3D" id="1.10.287.2460">
    <property type="match status" value="1"/>
</dbReference>
<evidence type="ECO:0000313" key="3">
    <source>
        <dbReference type="EMBL" id="MFD0915985.1"/>
    </source>
</evidence>
<proteinExistence type="inferred from homology"/>
<comment type="caution">
    <text evidence="3">The sequence shown here is derived from an EMBL/GenBank/DDBJ whole genome shotgun (WGS) entry which is preliminary data.</text>
</comment>
<evidence type="ECO:0000256" key="2">
    <source>
        <dbReference type="RuleBase" id="RU003707"/>
    </source>
</evidence>
<dbReference type="Gene3D" id="3.90.226.10">
    <property type="entry name" value="2-enoyl-CoA Hydratase, Chain A, domain 1"/>
    <property type="match status" value="1"/>
</dbReference>
<comment type="similarity">
    <text evidence="1 2">Belongs to the enoyl-CoA hydratase/isomerase family.</text>
</comment>
<organism evidence="3 4">
    <name type="scientific">Pseudahrensia aquimaris</name>
    <dbReference type="NCBI Taxonomy" id="744461"/>
    <lineage>
        <taxon>Bacteria</taxon>
        <taxon>Pseudomonadati</taxon>
        <taxon>Pseudomonadota</taxon>
        <taxon>Alphaproteobacteria</taxon>
        <taxon>Hyphomicrobiales</taxon>
        <taxon>Ahrensiaceae</taxon>
        <taxon>Pseudahrensia</taxon>
    </lineage>
</organism>
<dbReference type="RefSeq" id="WP_377211822.1">
    <property type="nucleotide sequence ID" value="NZ_JBHTJV010000003.1"/>
</dbReference>
<name>A0ABW3FCT5_9HYPH</name>
<keyword evidence="4" id="KW-1185">Reference proteome</keyword>
<gene>
    <name evidence="3" type="ORF">ACFQ14_06155</name>
</gene>
<dbReference type="NCBIfam" id="NF006108">
    <property type="entry name" value="PRK08259.1"/>
    <property type="match status" value="1"/>
</dbReference>
<evidence type="ECO:0000313" key="4">
    <source>
        <dbReference type="Proteomes" id="UP001597101"/>
    </source>
</evidence>
<dbReference type="PROSITE" id="PS00166">
    <property type="entry name" value="ENOYL_COA_HYDRATASE"/>
    <property type="match status" value="1"/>
</dbReference>